<protein>
    <recommendedName>
        <fullName evidence="4">SEC1 family transport protein SLY1</fullName>
    </recommendedName>
</protein>
<dbReference type="Gene3D" id="3.40.50.1910">
    <property type="match status" value="1"/>
</dbReference>
<evidence type="ECO:0000256" key="1">
    <source>
        <dbReference type="ARBA" id="ARBA00009884"/>
    </source>
</evidence>
<dbReference type="RefSeq" id="XP_007513134.1">
    <property type="nucleotide sequence ID" value="XM_007513072.1"/>
</dbReference>
<dbReference type="Pfam" id="PF00995">
    <property type="entry name" value="Sec1"/>
    <property type="match status" value="1"/>
</dbReference>
<evidence type="ECO:0000313" key="3">
    <source>
        <dbReference type="Proteomes" id="UP000198341"/>
    </source>
</evidence>
<dbReference type="InterPro" id="IPR036045">
    <property type="entry name" value="Sec1-like_sf"/>
</dbReference>
<dbReference type="InterPro" id="IPR043154">
    <property type="entry name" value="Sec-1-like_dom1"/>
</dbReference>
<evidence type="ECO:0008006" key="4">
    <source>
        <dbReference type="Google" id="ProtNLM"/>
    </source>
</evidence>
<dbReference type="Gene3D" id="1.25.40.60">
    <property type="match status" value="1"/>
</dbReference>
<organism evidence="2 3">
    <name type="scientific">Bathycoccus prasinos</name>
    <dbReference type="NCBI Taxonomy" id="41875"/>
    <lineage>
        <taxon>Eukaryota</taxon>
        <taxon>Viridiplantae</taxon>
        <taxon>Chlorophyta</taxon>
        <taxon>Mamiellophyceae</taxon>
        <taxon>Mamiellales</taxon>
        <taxon>Bathycoccaceae</taxon>
        <taxon>Bathycoccus</taxon>
    </lineage>
</organism>
<comment type="similarity">
    <text evidence="1">Belongs to the STXBP/unc-18/SEC1 family.</text>
</comment>
<dbReference type="Proteomes" id="UP000198341">
    <property type="component" value="Chromosome 5"/>
</dbReference>
<dbReference type="InterPro" id="IPR027482">
    <property type="entry name" value="Sec1-like_dom2"/>
</dbReference>
<dbReference type="PIRSF" id="PIRSF005715">
    <property type="entry name" value="VPS45_Sec1"/>
    <property type="match status" value="1"/>
</dbReference>
<dbReference type="InterPro" id="IPR043127">
    <property type="entry name" value="Sec-1-like_dom3a"/>
</dbReference>
<evidence type="ECO:0000313" key="2">
    <source>
        <dbReference type="EMBL" id="CCO16692.1"/>
    </source>
</evidence>
<dbReference type="eggNOG" id="KOG1301">
    <property type="taxonomic scope" value="Eukaryota"/>
</dbReference>
<dbReference type="PANTHER" id="PTHR11679">
    <property type="entry name" value="VESICLE PROTEIN SORTING-ASSOCIATED"/>
    <property type="match status" value="1"/>
</dbReference>
<dbReference type="Gene3D" id="3.90.830.10">
    <property type="entry name" value="Syntaxin Binding Protein 1, Chain A, domain 2"/>
    <property type="match status" value="1"/>
</dbReference>
<sequence length="694" mass="75557">MDAATHGLQMDLRARQKRAVVRMFDDVLLESTRHSAQLRDDAFGGRSHHHHGDIQYKILILDKFTFDVIAPLLKVNELRQHGITLTLLLESEREQIPDVPAVYFVQPTARNVQRMSHDLGENLYESYHFHFTRELPRSALEELATASVKANIANRIKRVFDQNLDFVSLERDVFSIMRPDAFKKLNDPKSRGEDIEKCIADVTNGLFATVMTMGQVPVIRCPKGGAAEMVGRELESKLRDYLGSKNGSGFGQMPLIGVGNANGAAAQQMARPILAIFDRNYDFTASLQHAWHYEPLVHDVLHMKLNRVDVKPDKNAVGADAKTKSYALDDSDDFWKKYKDAQFPKVAESVEVELAEYKRAIAEVNAASASAANSTGGDDADDQTGASTAKLTKAVESLPKLQEHKKLIDKHTNIATALLKEIKQRGLDEYFSIEEDFCNGKGDWKAALSLLSATGRGSASDKIRLALILLLTSQLNSSGNTGKIDDEAIEGALRASGCEVAAYNYVKKMLSLNQQLQQNKGGNANSSSNRSQADILDWADRLYGQSVDLITKTAKHLLSGERQLPIAAAVEALLANQPSSSSSADVGGDAVVDTFAYFDAKASASQRASVPLSNRSSHQDEHAGGYASAVAFVLGGGCYAEVLALRELAQRERTNGRAKSVCYGATDMCGGDDFVSELGEIGGGSSRNSDGAAK</sequence>
<dbReference type="OrthoDB" id="10251230at2759"/>
<dbReference type="GeneID" id="19015957"/>
<proteinExistence type="inferred from homology"/>
<keyword evidence="3" id="KW-1185">Reference proteome</keyword>
<dbReference type="Gene3D" id="3.40.50.2060">
    <property type="match status" value="1"/>
</dbReference>
<gene>
    <name evidence="2" type="ORF">Bathy05g04540</name>
</gene>
<name>K8EEY8_9CHLO</name>
<dbReference type="EMBL" id="FO082274">
    <property type="protein sequence ID" value="CCO16692.1"/>
    <property type="molecule type" value="Genomic_DNA"/>
</dbReference>
<dbReference type="SUPFAM" id="SSF56815">
    <property type="entry name" value="Sec1/munc18-like (SM) proteins"/>
    <property type="match status" value="1"/>
</dbReference>
<accession>K8EEY8</accession>
<reference evidence="2 3" key="1">
    <citation type="submission" date="2011-10" db="EMBL/GenBank/DDBJ databases">
        <authorList>
            <person name="Genoscope - CEA"/>
        </authorList>
    </citation>
    <scope>NUCLEOTIDE SEQUENCE [LARGE SCALE GENOMIC DNA]</scope>
    <source>
        <strain evidence="2 3">RCC 1105</strain>
    </source>
</reference>
<dbReference type="InterPro" id="IPR001619">
    <property type="entry name" value="Sec1-like"/>
</dbReference>
<dbReference type="GO" id="GO:0016192">
    <property type="term" value="P:vesicle-mediated transport"/>
    <property type="evidence" value="ECO:0007669"/>
    <property type="project" value="InterPro"/>
</dbReference>
<dbReference type="AlphaFoldDB" id="K8EEY8"/>
<dbReference type="KEGG" id="bpg:Bathy05g04540"/>
<dbReference type="STRING" id="41875.K8EEY8"/>